<dbReference type="GO" id="GO:0000976">
    <property type="term" value="F:transcription cis-regulatory region binding"/>
    <property type="evidence" value="ECO:0007669"/>
    <property type="project" value="TreeGrafter"/>
</dbReference>
<keyword evidence="2 4" id="KW-0238">DNA-binding</keyword>
<evidence type="ECO:0000259" key="5">
    <source>
        <dbReference type="PROSITE" id="PS50977"/>
    </source>
</evidence>
<keyword evidence="3" id="KW-0804">Transcription</keyword>
<feature type="DNA-binding region" description="H-T-H motif" evidence="4">
    <location>
        <begin position="51"/>
        <end position="70"/>
    </location>
</feature>
<dbReference type="Gene3D" id="1.10.357.10">
    <property type="entry name" value="Tetracycline Repressor, domain 2"/>
    <property type="match status" value="1"/>
</dbReference>
<evidence type="ECO:0000256" key="4">
    <source>
        <dbReference type="PROSITE-ProRule" id="PRU00335"/>
    </source>
</evidence>
<organism evidence="6">
    <name type="scientific">Streptomyces sp. Y1</name>
    <dbReference type="NCBI Taxonomy" id="3238634"/>
    <lineage>
        <taxon>Bacteria</taxon>
        <taxon>Bacillati</taxon>
        <taxon>Actinomycetota</taxon>
        <taxon>Actinomycetes</taxon>
        <taxon>Kitasatosporales</taxon>
        <taxon>Streptomycetaceae</taxon>
        <taxon>Streptomyces</taxon>
    </lineage>
</organism>
<dbReference type="PROSITE" id="PS50977">
    <property type="entry name" value="HTH_TETR_2"/>
    <property type="match status" value="1"/>
</dbReference>
<dbReference type="InterPro" id="IPR009057">
    <property type="entry name" value="Homeodomain-like_sf"/>
</dbReference>
<evidence type="ECO:0000256" key="3">
    <source>
        <dbReference type="ARBA" id="ARBA00023163"/>
    </source>
</evidence>
<dbReference type="PRINTS" id="PR00455">
    <property type="entry name" value="HTHTETR"/>
</dbReference>
<keyword evidence="1" id="KW-0805">Transcription regulation</keyword>
<evidence type="ECO:0000256" key="1">
    <source>
        <dbReference type="ARBA" id="ARBA00023015"/>
    </source>
</evidence>
<dbReference type="InterPro" id="IPR050109">
    <property type="entry name" value="HTH-type_TetR-like_transc_reg"/>
</dbReference>
<dbReference type="EMBL" id="CP163445">
    <property type="protein sequence ID" value="XDQ82843.1"/>
    <property type="molecule type" value="Genomic_DNA"/>
</dbReference>
<feature type="domain" description="HTH tetR-type" evidence="5">
    <location>
        <begin position="28"/>
        <end position="88"/>
    </location>
</feature>
<dbReference type="PANTHER" id="PTHR30055:SF234">
    <property type="entry name" value="HTH-TYPE TRANSCRIPTIONAL REGULATOR BETI"/>
    <property type="match status" value="1"/>
</dbReference>
<dbReference type="Pfam" id="PF00440">
    <property type="entry name" value="TetR_N"/>
    <property type="match status" value="1"/>
</dbReference>
<dbReference type="AlphaFoldDB" id="A0AB39TUB2"/>
<evidence type="ECO:0000313" key="6">
    <source>
        <dbReference type="EMBL" id="XDQ82843.1"/>
    </source>
</evidence>
<name>A0AB39TUB2_9ACTN</name>
<dbReference type="RefSeq" id="WP_369185095.1">
    <property type="nucleotide sequence ID" value="NZ_CP163445.1"/>
</dbReference>
<evidence type="ECO:0000256" key="2">
    <source>
        <dbReference type="ARBA" id="ARBA00023125"/>
    </source>
</evidence>
<gene>
    <name evidence="6" type="ORF">AB2U05_32265</name>
</gene>
<dbReference type="PANTHER" id="PTHR30055">
    <property type="entry name" value="HTH-TYPE TRANSCRIPTIONAL REGULATOR RUTR"/>
    <property type="match status" value="1"/>
</dbReference>
<proteinExistence type="predicted"/>
<sequence length="241" mass="25809">MTKPRPAATDAASTADTPAPKLRELNKRRTREAISDAATRLFIDQGFDRTTIAEVAAAAGVAKMTVTNHFPRKEDLLLDLHEELAGRLARTVADRAPGESALASLRRDCLAALDRHDARLGFAGQAFARTVADSPALLARLRELHEQGETALAEALTRALTDADRPAPADDATAPVDFESRVAAALLAAVDRAVFTEVFRRVLAGEEHAAVTAAVRPSAIRAFDRLEGALGNFAVRTDRGR</sequence>
<dbReference type="GO" id="GO:0003700">
    <property type="term" value="F:DNA-binding transcription factor activity"/>
    <property type="evidence" value="ECO:0007669"/>
    <property type="project" value="TreeGrafter"/>
</dbReference>
<dbReference type="InterPro" id="IPR001647">
    <property type="entry name" value="HTH_TetR"/>
</dbReference>
<accession>A0AB39TUB2</accession>
<protein>
    <submittedName>
        <fullName evidence="6">TetR/AcrR family transcriptional regulator</fullName>
    </submittedName>
</protein>
<reference evidence="6" key="1">
    <citation type="submission" date="2024-07" db="EMBL/GenBank/DDBJ databases">
        <authorList>
            <person name="Yu S.T."/>
        </authorList>
    </citation>
    <scope>NUCLEOTIDE SEQUENCE</scope>
    <source>
        <strain evidence="6">Y1</strain>
    </source>
</reference>
<dbReference type="SUPFAM" id="SSF46689">
    <property type="entry name" value="Homeodomain-like"/>
    <property type="match status" value="1"/>
</dbReference>